<reference evidence="2 3" key="1">
    <citation type="submission" date="2019-03" db="EMBL/GenBank/DDBJ databases">
        <title>First draft genome of Liparis tanakae, snailfish: a comprehensive survey of snailfish specific genes.</title>
        <authorList>
            <person name="Kim W."/>
            <person name="Song I."/>
            <person name="Jeong J.-H."/>
            <person name="Kim D."/>
            <person name="Kim S."/>
            <person name="Ryu S."/>
            <person name="Song J.Y."/>
            <person name="Lee S.K."/>
        </authorList>
    </citation>
    <scope>NUCLEOTIDE SEQUENCE [LARGE SCALE GENOMIC DNA]</scope>
    <source>
        <tissue evidence="2">Muscle</tissue>
    </source>
</reference>
<evidence type="ECO:0000256" key="1">
    <source>
        <dbReference type="SAM" id="MobiDB-lite"/>
    </source>
</evidence>
<comment type="caution">
    <text evidence="2">The sequence shown here is derived from an EMBL/GenBank/DDBJ whole genome shotgun (WGS) entry which is preliminary data.</text>
</comment>
<name>A0A4Z2GN52_9TELE</name>
<sequence length="305" mass="33840">MNPPYGEHDADGSELQSNVQPWMMELQLPFMAIRQQQPSAQPSAQGPRGRRPGGTAPHNTLSGPIHTPSQALRVVGGEAHESSAFWLRVPLNSLRSDPPAQESGSSDSGEGQQEEGDVVRAPVARVRGHRRPVAALHQTLPQLEVHAPLQLHCGTGTETVERPYADWLSVRFCSSSSTLTTPSRPKETEGWLLERENREKRMPPMPFPMLAAPVVVVEGGETQREREAGSGELSEQDADDDTQRATCRVTRRGKNSSHETFTTLKSRLQRKVGRMWSWWQLVPGRIPLRAKNTARGEPMQKKFST</sequence>
<feature type="compositionally biased region" description="Polar residues" evidence="1">
    <location>
        <begin position="57"/>
        <end position="67"/>
    </location>
</feature>
<feature type="region of interest" description="Disordered" evidence="1">
    <location>
        <begin position="95"/>
        <end position="119"/>
    </location>
</feature>
<keyword evidence="3" id="KW-1185">Reference proteome</keyword>
<dbReference type="AlphaFoldDB" id="A0A4Z2GN52"/>
<feature type="region of interest" description="Disordered" evidence="1">
    <location>
        <begin position="221"/>
        <end position="244"/>
    </location>
</feature>
<evidence type="ECO:0000313" key="3">
    <source>
        <dbReference type="Proteomes" id="UP000314294"/>
    </source>
</evidence>
<dbReference type="EMBL" id="SRLO01000478">
    <property type="protein sequence ID" value="TNN54660.1"/>
    <property type="molecule type" value="Genomic_DNA"/>
</dbReference>
<protein>
    <submittedName>
        <fullName evidence="2">Uncharacterized protein</fullName>
    </submittedName>
</protein>
<dbReference type="Proteomes" id="UP000314294">
    <property type="component" value="Unassembled WGS sequence"/>
</dbReference>
<feature type="region of interest" description="Disordered" evidence="1">
    <location>
        <begin position="31"/>
        <end position="67"/>
    </location>
</feature>
<proteinExistence type="predicted"/>
<feature type="compositionally biased region" description="Low complexity" evidence="1">
    <location>
        <begin position="35"/>
        <end position="47"/>
    </location>
</feature>
<accession>A0A4Z2GN52</accession>
<organism evidence="2 3">
    <name type="scientific">Liparis tanakae</name>
    <name type="common">Tanaka's snailfish</name>
    <dbReference type="NCBI Taxonomy" id="230148"/>
    <lineage>
        <taxon>Eukaryota</taxon>
        <taxon>Metazoa</taxon>
        <taxon>Chordata</taxon>
        <taxon>Craniata</taxon>
        <taxon>Vertebrata</taxon>
        <taxon>Euteleostomi</taxon>
        <taxon>Actinopterygii</taxon>
        <taxon>Neopterygii</taxon>
        <taxon>Teleostei</taxon>
        <taxon>Neoteleostei</taxon>
        <taxon>Acanthomorphata</taxon>
        <taxon>Eupercaria</taxon>
        <taxon>Perciformes</taxon>
        <taxon>Cottioidei</taxon>
        <taxon>Cottales</taxon>
        <taxon>Liparidae</taxon>
        <taxon>Liparis</taxon>
    </lineage>
</organism>
<evidence type="ECO:0000313" key="2">
    <source>
        <dbReference type="EMBL" id="TNN54660.1"/>
    </source>
</evidence>
<gene>
    <name evidence="2" type="ORF">EYF80_035142</name>
</gene>
<feature type="compositionally biased region" description="Low complexity" evidence="1">
    <location>
        <begin position="101"/>
        <end position="111"/>
    </location>
</feature>